<organism evidence="2">
    <name type="scientific">Capitella teleta</name>
    <name type="common">Polychaete worm</name>
    <dbReference type="NCBI Taxonomy" id="283909"/>
    <lineage>
        <taxon>Eukaryota</taxon>
        <taxon>Metazoa</taxon>
        <taxon>Spiralia</taxon>
        <taxon>Lophotrochozoa</taxon>
        <taxon>Annelida</taxon>
        <taxon>Polychaeta</taxon>
        <taxon>Sedentaria</taxon>
        <taxon>Scolecida</taxon>
        <taxon>Capitellidae</taxon>
        <taxon>Capitella</taxon>
    </lineage>
</organism>
<proteinExistence type="predicted"/>
<evidence type="ECO:0000313" key="4">
    <source>
        <dbReference type="Proteomes" id="UP000014760"/>
    </source>
</evidence>
<dbReference type="Proteomes" id="UP000014760">
    <property type="component" value="Unassembled WGS sequence"/>
</dbReference>
<dbReference type="HOGENOM" id="CLU_807105_0_0_1"/>
<dbReference type="EnsemblMetazoa" id="CapteT200072">
    <property type="protein sequence ID" value="CapteP200072"/>
    <property type="gene ID" value="CapteG200072"/>
</dbReference>
<name>R7TPS9_CAPTE</name>
<evidence type="ECO:0000313" key="3">
    <source>
        <dbReference type="EnsemblMetazoa" id="CapteP200072"/>
    </source>
</evidence>
<dbReference type="AlphaFoldDB" id="R7TPS9"/>
<dbReference type="EMBL" id="KB308980">
    <property type="protein sequence ID" value="ELT95873.1"/>
    <property type="molecule type" value="Genomic_DNA"/>
</dbReference>
<protein>
    <recommendedName>
        <fullName evidence="5">Apple domain-containing protein</fullName>
    </recommendedName>
</protein>
<feature type="chain" id="PRO_5008787220" description="Apple domain-containing protein" evidence="1">
    <location>
        <begin position="19"/>
        <end position="344"/>
    </location>
</feature>
<accession>R7TPS9</accession>
<keyword evidence="1" id="KW-0732">Signal</keyword>
<dbReference type="EMBL" id="AMQN01011614">
    <property type="status" value="NOT_ANNOTATED_CDS"/>
    <property type="molecule type" value="Genomic_DNA"/>
</dbReference>
<evidence type="ECO:0008006" key="5">
    <source>
        <dbReference type="Google" id="ProtNLM"/>
    </source>
</evidence>
<reference evidence="3" key="3">
    <citation type="submission" date="2015-06" db="UniProtKB">
        <authorList>
            <consortium name="EnsemblMetazoa"/>
        </authorList>
    </citation>
    <scope>IDENTIFICATION</scope>
</reference>
<dbReference type="Gene3D" id="3.50.4.10">
    <property type="entry name" value="Hepatocyte Growth Factor"/>
    <property type="match status" value="1"/>
</dbReference>
<evidence type="ECO:0000256" key="1">
    <source>
        <dbReference type="SAM" id="SignalP"/>
    </source>
</evidence>
<keyword evidence="4" id="KW-1185">Reference proteome</keyword>
<reference evidence="2 4" key="2">
    <citation type="journal article" date="2013" name="Nature">
        <title>Insights into bilaterian evolution from three spiralian genomes.</title>
        <authorList>
            <person name="Simakov O."/>
            <person name="Marletaz F."/>
            <person name="Cho S.J."/>
            <person name="Edsinger-Gonzales E."/>
            <person name="Havlak P."/>
            <person name="Hellsten U."/>
            <person name="Kuo D.H."/>
            <person name="Larsson T."/>
            <person name="Lv J."/>
            <person name="Arendt D."/>
            <person name="Savage R."/>
            <person name="Osoegawa K."/>
            <person name="de Jong P."/>
            <person name="Grimwood J."/>
            <person name="Chapman J.A."/>
            <person name="Shapiro H."/>
            <person name="Aerts A."/>
            <person name="Otillar R.P."/>
            <person name="Terry A.Y."/>
            <person name="Boore J.L."/>
            <person name="Grigoriev I.V."/>
            <person name="Lindberg D.R."/>
            <person name="Seaver E.C."/>
            <person name="Weisblat D.A."/>
            <person name="Putnam N.H."/>
            <person name="Rokhsar D.S."/>
        </authorList>
    </citation>
    <scope>NUCLEOTIDE SEQUENCE</scope>
    <source>
        <strain evidence="2 4">I ESC-2004</strain>
    </source>
</reference>
<evidence type="ECO:0000313" key="2">
    <source>
        <dbReference type="EMBL" id="ELT95873.1"/>
    </source>
</evidence>
<sequence>MQFMFEFILLCCCFAANGAVGFFPQVNTGARRWHYSPNYDYYDTRNTHQQALLDYYNDHTGLLGPAPGDYGLYDDLYYYDPPTRQQHRFGIQPFEPVAQNLFQGNFLQPNDQRSQHFDHNQGRYMFQKSYSRKPKRKHKMVKLPQKNKKKMKIISIDRGFYIPGGIQVFKKFYDIKGCMKACAQTPNCFAGDFNPWLGKCYVHTNLTACAPMKSHKKITHFKKVPCSIPDAPRGLIILGAQLHFAIEQKGIDSLTDCIKKCAIAGEGIPATDADRFRQVCFGIDYDFGTHKCYFHVRNTNPGSRICARNAVNTPRDLVANPSVVYIALYRVEKGDVTKVHNARM</sequence>
<gene>
    <name evidence="2" type="ORF">CAPTEDRAFT_200072</name>
</gene>
<reference evidence="4" key="1">
    <citation type="submission" date="2012-12" db="EMBL/GenBank/DDBJ databases">
        <authorList>
            <person name="Hellsten U."/>
            <person name="Grimwood J."/>
            <person name="Chapman J.A."/>
            <person name="Shapiro H."/>
            <person name="Aerts A."/>
            <person name="Otillar R.P."/>
            <person name="Terry A.Y."/>
            <person name="Boore J.L."/>
            <person name="Simakov O."/>
            <person name="Marletaz F."/>
            <person name="Cho S.-J."/>
            <person name="Edsinger-Gonzales E."/>
            <person name="Havlak P."/>
            <person name="Kuo D.-H."/>
            <person name="Larsson T."/>
            <person name="Lv J."/>
            <person name="Arendt D."/>
            <person name="Savage R."/>
            <person name="Osoegawa K."/>
            <person name="de Jong P."/>
            <person name="Lindberg D.R."/>
            <person name="Seaver E.C."/>
            <person name="Weisblat D.A."/>
            <person name="Putnam N.H."/>
            <person name="Grigoriev I.V."/>
            <person name="Rokhsar D.S."/>
        </authorList>
    </citation>
    <scope>NUCLEOTIDE SEQUENCE</scope>
    <source>
        <strain evidence="4">I ESC-2004</strain>
    </source>
</reference>
<feature type="signal peptide" evidence="1">
    <location>
        <begin position="1"/>
        <end position="18"/>
    </location>
</feature>